<name>A0A194VUT7_CYTMA</name>
<dbReference type="Pfam" id="PF00501">
    <property type="entry name" value="AMP-binding"/>
    <property type="match status" value="1"/>
</dbReference>
<dbReference type="Gene3D" id="3.30.559.10">
    <property type="entry name" value="Chloramphenicol acetyltransferase-like domain"/>
    <property type="match status" value="3"/>
</dbReference>
<organism evidence="7 8">
    <name type="scientific">Cytospora mali</name>
    <name type="common">Apple Valsa canker fungus</name>
    <name type="synonym">Valsa mali</name>
    <dbReference type="NCBI Taxonomy" id="578113"/>
    <lineage>
        <taxon>Eukaryota</taxon>
        <taxon>Fungi</taxon>
        <taxon>Dikarya</taxon>
        <taxon>Ascomycota</taxon>
        <taxon>Pezizomycotina</taxon>
        <taxon>Sordariomycetes</taxon>
        <taxon>Sordariomycetidae</taxon>
        <taxon>Diaporthales</taxon>
        <taxon>Cytosporaceae</taxon>
        <taxon>Cytospora</taxon>
    </lineage>
</organism>
<dbReference type="Pfam" id="PF00550">
    <property type="entry name" value="PP-binding"/>
    <property type="match status" value="1"/>
</dbReference>
<evidence type="ECO:0000256" key="5">
    <source>
        <dbReference type="SAM" id="MobiDB-lite"/>
    </source>
</evidence>
<dbReference type="Gene3D" id="1.10.1200.10">
    <property type="entry name" value="ACP-like"/>
    <property type="match status" value="2"/>
</dbReference>
<dbReference type="InterPro" id="IPR009081">
    <property type="entry name" value="PP-bd_ACP"/>
</dbReference>
<dbReference type="Proteomes" id="UP000078559">
    <property type="component" value="Chromosome 3"/>
</dbReference>
<feature type="compositionally biased region" description="Low complexity" evidence="5">
    <location>
        <begin position="2941"/>
        <end position="2957"/>
    </location>
</feature>
<feature type="compositionally biased region" description="Polar residues" evidence="5">
    <location>
        <begin position="1817"/>
        <end position="1832"/>
    </location>
</feature>
<feature type="compositionally biased region" description="Polar residues" evidence="5">
    <location>
        <begin position="3306"/>
        <end position="3322"/>
    </location>
</feature>
<evidence type="ECO:0000313" key="8">
    <source>
        <dbReference type="Proteomes" id="UP000078559"/>
    </source>
</evidence>
<dbReference type="InterPro" id="IPR023213">
    <property type="entry name" value="CAT-like_dom_sf"/>
</dbReference>
<dbReference type="InterPro" id="IPR000873">
    <property type="entry name" value="AMP-dep_synth/lig_dom"/>
</dbReference>
<evidence type="ECO:0000256" key="2">
    <source>
        <dbReference type="ARBA" id="ARBA00022553"/>
    </source>
</evidence>
<feature type="region of interest" description="Disordered" evidence="5">
    <location>
        <begin position="3439"/>
        <end position="3459"/>
    </location>
</feature>
<dbReference type="FunFam" id="3.30.559.30:FF:000002">
    <property type="entry name" value="Nonribosomal peptide synthase Pes1"/>
    <property type="match status" value="1"/>
</dbReference>
<dbReference type="PANTHER" id="PTHR45398:SF1">
    <property type="entry name" value="ENZYME, PUTATIVE (JCVI)-RELATED"/>
    <property type="match status" value="1"/>
</dbReference>
<dbReference type="Gene3D" id="3.30.559.30">
    <property type="entry name" value="Nonribosomal peptide synthetase, condensation domain"/>
    <property type="match status" value="3"/>
</dbReference>
<keyword evidence="1" id="KW-0596">Phosphopantetheine</keyword>
<feature type="region of interest" description="Disordered" evidence="5">
    <location>
        <begin position="124"/>
        <end position="154"/>
    </location>
</feature>
<evidence type="ECO:0000259" key="6">
    <source>
        <dbReference type="PROSITE" id="PS50075"/>
    </source>
</evidence>
<dbReference type="SMR" id="A0A194VUT7"/>
<dbReference type="FunFam" id="3.30.300.30:FF:000015">
    <property type="entry name" value="Nonribosomal peptide synthase SidD"/>
    <property type="match status" value="1"/>
</dbReference>
<feature type="compositionally biased region" description="Low complexity" evidence="5">
    <location>
        <begin position="52"/>
        <end position="62"/>
    </location>
</feature>
<feature type="compositionally biased region" description="Acidic residues" evidence="5">
    <location>
        <begin position="133"/>
        <end position="151"/>
    </location>
</feature>
<feature type="region of interest" description="Disordered" evidence="5">
    <location>
        <begin position="1"/>
        <end position="87"/>
    </location>
</feature>
<keyword evidence="3" id="KW-0436">Ligase</keyword>
<feature type="region of interest" description="Disordered" evidence="5">
    <location>
        <begin position="3053"/>
        <end position="3180"/>
    </location>
</feature>
<dbReference type="SUPFAM" id="SSF47336">
    <property type="entry name" value="ACP-like"/>
    <property type="match status" value="2"/>
</dbReference>
<feature type="compositionally biased region" description="Polar residues" evidence="5">
    <location>
        <begin position="3140"/>
        <end position="3155"/>
    </location>
</feature>
<feature type="compositionally biased region" description="Polar residues" evidence="5">
    <location>
        <begin position="2893"/>
        <end position="2915"/>
    </location>
</feature>
<feature type="compositionally biased region" description="Acidic residues" evidence="5">
    <location>
        <begin position="3216"/>
        <end position="3231"/>
    </location>
</feature>
<evidence type="ECO:0000256" key="1">
    <source>
        <dbReference type="ARBA" id="ARBA00022450"/>
    </source>
</evidence>
<protein>
    <submittedName>
        <fullName evidence="7">Nonribosomal peptide synthetase 12</fullName>
    </submittedName>
</protein>
<keyword evidence="8" id="KW-1185">Reference proteome</keyword>
<dbReference type="InterPro" id="IPR042099">
    <property type="entry name" value="ANL_N_sf"/>
</dbReference>
<dbReference type="Pfam" id="PF00668">
    <property type="entry name" value="Condensation"/>
    <property type="match status" value="3"/>
</dbReference>
<dbReference type="GO" id="GO:0016874">
    <property type="term" value="F:ligase activity"/>
    <property type="evidence" value="ECO:0007669"/>
    <property type="project" value="UniProtKB-KW"/>
</dbReference>
<evidence type="ECO:0000313" key="7">
    <source>
        <dbReference type="EMBL" id="KUI67570.1"/>
    </source>
</evidence>
<feature type="domain" description="Carrier" evidence="6">
    <location>
        <begin position="337"/>
        <end position="414"/>
    </location>
</feature>
<dbReference type="PROSITE" id="PS50075">
    <property type="entry name" value="CARRIER"/>
    <property type="match status" value="1"/>
</dbReference>
<evidence type="ECO:0000256" key="3">
    <source>
        <dbReference type="ARBA" id="ARBA00022598"/>
    </source>
</evidence>
<feature type="compositionally biased region" description="Acidic residues" evidence="5">
    <location>
        <begin position="3281"/>
        <end position="3302"/>
    </location>
</feature>
<feature type="region of interest" description="Disordered" evidence="5">
    <location>
        <begin position="2829"/>
        <end position="2994"/>
    </location>
</feature>
<accession>A0A194VUT7</accession>
<feature type="compositionally biased region" description="Low complexity" evidence="5">
    <location>
        <begin position="2964"/>
        <end position="2979"/>
    </location>
</feature>
<feature type="compositionally biased region" description="Polar residues" evidence="5">
    <location>
        <begin position="2829"/>
        <end position="2871"/>
    </location>
</feature>
<comment type="similarity">
    <text evidence="4">Belongs to the NRP synthetase family.</text>
</comment>
<dbReference type="InterPro" id="IPR036736">
    <property type="entry name" value="ACP-like_sf"/>
</dbReference>
<dbReference type="SUPFAM" id="SSF52777">
    <property type="entry name" value="CoA-dependent acyltransferases"/>
    <property type="match status" value="6"/>
</dbReference>
<feature type="region of interest" description="Disordered" evidence="5">
    <location>
        <begin position="3193"/>
        <end position="3349"/>
    </location>
</feature>
<dbReference type="PANTHER" id="PTHR45398">
    <property type="match status" value="1"/>
</dbReference>
<proteinExistence type="inferred from homology"/>
<keyword evidence="2" id="KW-0597">Phosphoprotein</keyword>
<gene>
    <name evidence="7" type="ORF">VM1G_03054</name>
</gene>
<evidence type="ECO:0000256" key="4">
    <source>
        <dbReference type="ARBA" id="ARBA00029454"/>
    </source>
</evidence>
<sequence>MEEDRTRAKRSSLPRIDTSSTSDWQKEQLDIDGDDNSQQQQPRPRTLEDRILSSVASSLSLSPDRLRESLASGQHGTRGSAGTSSGTPLVKAFMEEDITIKTKVISGSRTLVDVETKVAPYSAHSMSGSLVEPEGDEEADFEEDTEEEEEVDVRSASVMIAPEKIHRASRMDSHRLRPPREDFNLSSFRNTTALPAAPPNPLDTPNEVELFLGSEKAVSKVVILKPRAGLFDEKLVACLTLSSIPSKEPESPKIELISPSHMFFAGTQIATIKHNLKSVPTVDVRAIPEVWIPLDDLPSVPETGKIDRRKLRTWVQNANQDVYESVMSLGTDQPLEQPSTEMEKGVQRLVARVLQIPQEQVGMNFTFAQLGGDEVTAMALVTNARVESIFLESHEIMQSNNTLARLASLATQRGGLAHKWAAEEEEKIAVESEFSLPFHYFDLSPMQKLYFNTRMGGDSTTRAKNDGRYRFNQSLLLRVARRFSVQDISAATDAVVGHHSMLRARFADVQGEWMQRILPDVEGSYAFMHYAISTDVQLELAVHQAQVSINVEDGPVFAVAHFTTTDGHQMIYLAAHHLVVDVASWRLIIQDLDELLQSGSLLSQRSMPFQRWTELQKLDAQMPSGGLPFDIYPGDLEYWGLVESNNTYGDANEASFSLSAELTSILETTCNQVLQTDAVDVYVAALLLSFAQTFPDRRVPDVWNQEYGRDLWSNDIDITETVGWFTTLCPLTQQINATSDFIDVLRRLKDTRRAIPHRGAHYFASKFFTPDNKHADAETNRPRSPNFLQIATRDWPIELLFSYAGSLQDLGKDPLNGNGVLEQMPLPGRTLDSSTSDIGPAVGRIALFEVNTTIHEGAAKIKFLYNRHSLHADKITTWIHKYEHLLFEAIGRLRFHEPELTLADIPQLWAAGATYEGLSRLNGDVIADLGLNSIKDIEAVYPVTPLQQSILVSQAAQMQLPSGAHGSDSSHNYVPSPNSIGNANACHIHTMYEFASLNGAPVDLERICVAWGQVVTRHQALRTVFIDSVAEEGLYNAVVLRRSSPNMLFLDATSSEDPVDTLNNLPPLTACPALKSIPRHRLTVCHSPMKTVIKLDISAALCDMMSVNALIADLRRGYATGRALPVTSGDAAVFSYSGYLDILRGLDRERSIGWWRDTLAHVTQPCLFPRLDFYYGGENKTSKSSRRYDNVHVEMSDVLFHKVVEFGRTYKTTTGAILRLAWGLVLRAVTGTNAVCFGYRAPGRSATLEGMRSAVGCFANTIAVTFDLAAFMPLGIVLKQVEDGYNAALPHQHITMAEVRHALTNGKKGAGVDVQLFNTVLTFTEEPADLNSGLTTGTNFELRNVLNHETSDYDLTINTRFSNSTGRLIVDLGHSILSERQAHNIANTFGRAVSAILKCASASSHIGSLDLFSDRDYAQIINWTNPGDKEAQHQQRTLLHELVFAQSIARPDSKAVYAHDGDLTYAQLDILSHRLAHVLLEAGVVPRGNNKCAVPVILDKSKWAPIALLAILKVGAAFVPIDADEMAFVAKVTEQLGPTCRVAVACKSAAEALSNCTDPAPLFDHVVCLDDVLMKRLEREAPIPGQLLPPSNPEDVACVFFTPAVSRATRGISFTHASLSTAFVAQGPAAYINTTTRVLQLSSFTVDVALTEIFTTLVNGGAICIPTSRDRYNDYTGCVTRFSANWSYMTPLLARKLNVDLLPTLKTVCFRTRGLDEDTYAPWRGRKRVVMAYGAPDVCPLGISFLEIHGPHHLRAIGRPIAGSAWIVSVEDHRNLMPVGAVGEMVIEGPTLGRTFRRSCLSTDADESRDVAETPVSPESRSPFTASNANGHSRQRSVDDCATGDDQGQNKKRYYKTGHSVRYIEGGLMELVSSKREDLEINGRVVNLADLEQQIRRALGQGVDVMVEALAFKGERGRPPTLAAFLELGSDANTLIDQHGLDLSNLGDEVKQRVYIAKQLVEKALSGTVPDFMIPKIFVPVKHLPTTYSLKVNRRKLQRIIKGMSREQLLGLATMENAEQVQSMGASVSPPMCSLAAKVRATWARVLAIDEGAFGVADGFIKLGGDEISATEVVVQCRKEKLAISIAHLMQDVSLAEVCRAGHYYGAAPGQALTTADDNSTTEKTLAVSLQFPDEQPPSSPTAATAPAPQDIDKTFVENTLAPKLAIDPSLIRDVAEATATQIRHIETAMMTQGPQRSSHHPHGQGLANVSYLVFQFTAASSTTSVSARRIEEVCQILASVHPILRTAFIPHVEGQTRKMYQVVLKNHVIDFKHIPRVQGWRLSAAVDKEIKRDREKLQSRYQLDLFTRPITKFTFLDAGKTNTLMLRLSRAQYDDLSIALLLKDLRKLYDGGQNPPRRPGFADFVREAALANVGGEAEKYWRGLLEGAQPTQVVRHSKPPKLSSAVRTLHETVPVSLTSMAGLGIGFDTVLKAAWGMVLASISGTPDVVFGEVIEGCHSRLQYHLGPSSVNRGGVLGPTSTVLPVRIRFADDPTSPLNLLKSVAEQRAAGVPYENFGMLDVIERCTPWPYWTRLSTVVQHRTDAETLLVDGRSRNFRLGAALCKVNVVESEVVDVADFVVRSVVKNKPGVSSAAAANTERHMQDERGESWREGDELLEVSVSFCEQRVPATLAQEVITKVCGYVAMLTGFSILQTVVPTAAQYSALTKQIPLSPPIFPNSPISAMSATSSVTFANPFGSGTSTGVNFAQLEAMMTPDQTTTIQTTIEEAWRNTLDPRVLGVPEEHVTSAAFYDLWGSLIPAAELADFLTETIPTRLVGDLAANVFGGNFDGFRITMEEIVDHPTMLNQFELLVRKIFGGEARDRLGSFRSTSRSSLPHSVRKSSSLTNMSGNNSTVRKSNGNSNLANSKLNRAGTIGTYEPSKLGHSRTRSDSTTNTAGTGSANESPATGSTAVFPSHPAVHPPTTPRNAYNAKRHHTRSNSNASNTTRSTGMTGSAAGGGSVITVPTSITNTPPTSIDSPVSSVPSELPGSGILRTRKSNKSLLSIQPESPVLGVVNLAASPPVVQTGFTATRKKSNLGLSASLRRVASTLRPGATVGPGRDNSRENILSRTSTNLRSPPPSRLGLMSSDRPSTSESNKSKETDLPAPPVSPWLRVQSMAPQLPPFPPFTPVTEDAFSMNSSGYTSSESQRTGPSPDLSLGDTSGDSATTSPDLCVQHDGHGAKKVMMKQTAENDPDGQLSRAGSCESMTEGESAQDVDENIEEEDEEDTLRPHQVQNMKYLFGGGLQPPAQFQPSQSQQRQSEPLEPSPVSETFYKESDDEEDEDAAQYDSYEEFEDGPETPRQPTSRPVTMIHSPQKTRSSERSEQDDTDVPNEYGGHGQTPTTTRFSNVESILQQPQPLSPQSAQQLVSTTQAAAATTGASTSGGTHVMDFAAIEAAEMDDLVSPLTPVERAMLYKQQGLGRNGSNRVANHVSPLTPSGYFTQTDQSTGGFHAI</sequence>
<feature type="compositionally biased region" description="Low complexity" evidence="5">
    <location>
        <begin position="77"/>
        <end position="87"/>
    </location>
</feature>
<feature type="compositionally biased region" description="Polar residues" evidence="5">
    <location>
        <begin position="3163"/>
        <end position="3174"/>
    </location>
</feature>
<dbReference type="OrthoDB" id="416786at2759"/>
<dbReference type="InterPro" id="IPR001242">
    <property type="entry name" value="Condensation_dom"/>
</dbReference>
<feature type="compositionally biased region" description="Polar residues" evidence="5">
    <location>
        <begin position="3068"/>
        <end position="3079"/>
    </location>
</feature>
<dbReference type="Gene3D" id="3.30.300.30">
    <property type="match status" value="2"/>
</dbReference>
<feature type="compositionally biased region" description="Low complexity" evidence="5">
    <location>
        <begin position="3250"/>
        <end position="3272"/>
    </location>
</feature>
<feature type="region of interest" description="Disordered" evidence="5">
    <location>
        <begin position="1803"/>
        <end position="1854"/>
    </location>
</feature>
<reference evidence="7" key="1">
    <citation type="submission" date="2014-12" db="EMBL/GenBank/DDBJ databases">
        <title>Genome Sequence of Valsa Canker Pathogens Uncovers a Specific Adaption of Colonization on Woody Bark.</title>
        <authorList>
            <person name="Yin Z."/>
            <person name="Liu H."/>
            <person name="Gao X."/>
            <person name="Li Z."/>
            <person name="Song N."/>
            <person name="Ke X."/>
            <person name="Dai Q."/>
            <person name="Wu Y."/>
            <person name="Sun Y."/>
            <person name="Xu J.-R."/>
            <person name="Kang Z.K."/>
            <person name="Wang L."/>
            <person name="Huang L."/>
        </authorList>
    </citation>
    <scope>NUCLEOTIDE SEQUENCE [LARGE SCALE GENOMIC DNA]</scope>
    <source>
        <strain evidence="7">03-8</strain>
    </source>
</reference>
<dbReference type="EMBL" id="CM003100">
    <property type="protein sequence ID" value="KUI67570.1"/>
    <property type="molecule type" value="Genomic_DNA"/>
</dbReference>
<dbReference type="Gene3D" id="3.40.50.12780">
    <property type="entry name" value="N-terminal domain of ligase-like"/>
    <property type="match status" value="1"/>
</dbReference>
<dbReference type="InterPro" id="IPR045851">
    <property type="entry name" value="AMP-bd_C_sf"/>
</dbReference>
<dbReference type="SUPFAM" id="SSF56801">
    <property type="entry name" value="Acetyl-CoA synthetase-like"/>
    <property type="match status" value="2"/>
</dbReference>